<protein>
    <submittedName>
        <fullName evidence="2">Predicted acetyltransferase, GNAT superfamily</fullName>
    </submittedName>
</protein>
<dbReference type="InterPro" id="IPR016181">
    <property type="entry name" value="Acyl_CoA_acyltransferase"/>
</dbReference>
<dbReference type="InterPro" id="IPR000182">
    <property type="entry name" value="GNAT_dom"/>
</dbReference>
<dbReference type="AlphaFoldDB" id="A0A1H8F7W3"/>
<dbReference type="OrthoDB" id="9797990at2"/>
<evidence type="ECO:0000259" key="1">
    <source>
        <dbReference type="PROSITE" id="PS51186"/>
    </source>
</evidence>
<name>A0A1H8F7W3_9ACTN</name>
<keyword evidence="3" id="KW-1185">Reference proteome</keyword>
<dbReference type="PROSITE" id="PS51186">
    <property type="entry name" value="GNAT"/>
    <property type="match status" value="1"/>
</dbReference>
<organism evidence="2 3">
    <name type="scientific">Nonomuraea pusilla</name>
    <dbReference type="NCBI Taxonomy" id="46177"/>
    <lineage>
        <taxon>Bacteria</taxon>
        <taxon>Bacillati</taxon>
        <taxon>Actinomycetota</taxon>
        <taxon>Actinomycetes</taxon>
        <taxon>Streptosporangiales</taxon>
        <taxon>Streptosporangiaceae</taxon>
        <taxon>Nonomuraea</taxon>
    </lineage>
</organism>
<proteinExistence type="predicted"/>
<evidence type="ECO:0000313" key="2">
    <source>
        <dbReference type="EMBL" id="SEN28011.1"/>
    </source>
</evidence>
<reference evidence="2 3" key="1">
    <citation type="submission" date="2016-10" db="EMBL/GenBank/DDBJ databases">
        <authorList>
            <person name="de Groot N.N."/>
        </authorList>
    </citation>
    <scope>NUCLEOTIDE SEQUENCE [LARGE SCALE GENOMIC DNA]</scope>
    <source>
        <strain evidence="2 3">DSM 43357</strain>
    </source>
</reference>
<dbReference type="SUPFAM" id="SSF55729">
    <property type="entry name" value="Acyl-CoA N-acyltransferases (Nat)"/>
    <property type="match status" value="1"/>
</dbReference>
<dbReference type="STRING" id="46177.SAMN05660976_07193"/>
<dbReference type="Gene3D" id="3.40.630.30">
    <property type="match status" value="1"/>
</dbReference>
<gene>
    <name evidence="2" type="ORF">SAMN05660976_07193</name>
</gene>
<dbReference type="Proteomes" id="UP000198953">
    <property type="component" value="Unassembled WGS sequence"/>
</dbReference>
<feature type="domain" description="N-acetyltransferase" evidence="1">
    <location>
        <begin position="2"/>
        <end position="144"/>
    </location>
</feature>
<accession>A0A1H8F7W3</accession>
<dbReference type="EMBL" id="FOBF01000024">
    <property type="protein sequence ID" value="SEN28011.1"/>
    <property type="molecule type" value="Genomic_DNA"/>
</dbReference>
<dbReference type="PANTHER" id="PTHR41700">
    <property type="entry name" value="GCN5-RELATED N-ACETYLTRANSFERASE"/>
    <property type="match status" value="1"/>
</dbReference>
<dbReference type="InterPro" id="IPR038764">
    <property type="entry name" value="GNAT_N_AcTrfase_prd"/>
</dbReference>
<dbReference type="PANTHER" id="PTHR41700:SF1">
    <property type="entry name" value="N-ACETYLTRANSFERASE DOMAIN-CONTAINING PROTEIN"/>
    <property type="match status" value="1"/>
</dbReference>
<dbReference type="RefSeq" id="WP_055505514.1">
    <property type="nucleotide sequence ID" value="NZ_BBZG01000003.1"/>
</dbReference>
<dbReference type="GO" id="GO:0016747">
    <property type="term" value="F:acyltransferase activity, transferring groups other than amino-acyl groups"/>
    <property type="evidence" value="ECO:0007669"/>
    <property type="project" value="InterPro"/>
</dbReference>
<sequence length="258" mass="27678">MVAVRELHALADFERVYALFEDIWGFHPEEQPVNVPMMRALAHSGGYVAGAFDGDLLVGASVGFLAAGAALHSHITGSATSGRGVGLALKRHQRAWALERGLERITWTYDPLVRRNAHFNLVKLGARPTEYLPRFYGEMADAINAGDDSDRVLAVWELSAPHVETLALGGHPVPPPVEGAAVALAAEGGHPVARPAGTATVLVAVPEDVEALRRADPGATKAWRVAVRETLGGLLEAGGRVTGFHDKAYYVVERFQER</sequence>
<evidence type="ECO:0000313" key="3">
    <source>
        <dbReference type="Proteomes" id="UP000198953"/>
    </source>
</evidence>
<keyword evidence="2" id="KW-0808">Transferase</keyword>